<dbReference type="Proteomes" id="UP001526246">
    <property type="component" value="Unassembled WGS sequence"/>
</dbReference>
<feature type="transmembrane region" description="Helical" evidence="1">
    <location>
        <begin position="129"/>
        <end position="162"/>
    </location>
</feature>
<sequence length="506" mass="54152">MDRPARALIDQQEAAGWWQSRAIATALVLLCAVPFVWPALPPLVDLPAHMARYQVALHLEDSAELRRFFGYHWALMGNLGVDLLVQPLARLVGLEPAVKLIVVAIPALTAAGMLAIARTAHGRVPATAFLALPFALSAPLLFGFVNFALAAGLALAVFAAWLQRRSPLLLLVAGPILFVVHLYGWAMLGVTTMGAVLGSAYAERQPLRMVLPQLSAAILPLAPVLLFLLLGPHGSGGLLAEAWFDVPQKLGWLMGALRDRWALLDMAPVIAAVLAIALARVRRLGFDPALGGAAALLGLAALLLPYKLMGSAYADMRLFPFALALGVLAIRTERLGPSAAARVAVAALACAGLRVGTVTASNLLAASEQQRLLTALTVLPRGARLAVLVGQPCDNRWALQRHAHLGAMATVRRDGFSNDQWAASGLNLLERRYQPPGRFAADPSQLVQPATCVLTWSVDQALAEVPSDAFDYLWLIGTEPSDPRLLAGFVPVWRSQGAILYRLPRR</sequence>
<protein>
    <recommendedName>
        <fullName evidence="4">Glycosyltransferase RgtA/B/C/D-like domain-containing protein</fullName>
    </recommendedName>
</protein>
<evidence type="ECO:0000313" key="2">
    <source>
        <dbReference type="EMBL" id="MCW3797847.1"/>
    </source>
</evidence>
<dbReference type="EMBL" id="JAPDOB010000002">
    <property type="protein sequence ID" value="MCW3797847.1"/>
    <property type="molecule type" value="Genomic_DNA"/>
</dbReference>
<organism evidence="2 3">
    <name type="scientific">Sphingomonas arvum</name>
    <dbReference type="NCBI Taxonomy" id="2992113"/>
    <lineage>
        <taxon>Bacteria</taxon>
        <taxon>Pseudomonadati</taxon>
        <taxon>Pseudomonadota</taxon>
        <taxon>Alphaproteobacteria</taxon>
        <taxon>Sphingomonadales</taxon>
        <taxon>Sphingomonadaceae</taxon>
        <taxon>Sphingomonas</taxon>
    </lineage>
</organism>
<feature type="transmembrane region" description="Helical" evidence="1">
    <location>
        <begin position="21"/>
        <end position="40"/>
    </location>
</feature>
<evidence type="ECO:0008006" key="4">
    <source>
        <dbReference type="Google" id="ProtNLM"/>
    </source>
</evidence>
<comment type="caution">
    <text evidence="2">The sequence shown here is derived from an EMBL/GenBank/DDBJ whole genome shotgun (WGS) entry which is preliminary data.</text>
</comment>
<accession>A0ABT3JFL5</accession>
<feature type="transmembrane region" description="Helical" evidence="1">
    <location>
        <begin position="168"/>
        <end position="197"/>
    </location>
</feature>
<evidence type="ECO:0000256" key="1">
    <source>
        <dbReference type="SAM" id="Phobius"/>
    </source>
</evidence>
<feature type="transmembrane region" description="Helical" evidence="1">
    <location>
        <begin position="288"/>
        <end position="306"/>
    </location>
</feature>
<name>A0ABT3JFL5_9SPHN</name>
<evidence type="ECO:0000313" key="3">
    <source>
        <dbReference type="Proteomes" id="UP001526246"/>
    </source>
</evidence>
<dbReference type="RefSeq" id="WP_264882401.1">
    <property type="nucleotide sequence ID" value="NZ_JAPDOB010000002.1"/>
</dbReference>
<keyword evidence="1" id="KW-0812">Transmembrane</keyword>
<feature type="transmembrane region" description="Helical" evidence="1">
    <location>
        <begin position="209"/>
        <end position="230"/>
    </location>
</feature>
<feature type="transmembrane region" description="Helical" evidence="1">
    <location>
        <begin position="97"/>
        <end position="117"/>
    </location>
</feature>
<gene>
    <name evidence="2" type="ORF">OMW55_08525</name>
</gene>
<reference evidence="2 3" key="1">
    <citation type="submission" date="2022-10" db="EMBL/GenBank/DDBJ databases">
        <title>Sphingomonas sp.</title>
        <authorList>
            <person name="Jin C."/>
        </authorList>
    </citation>
    <scope>NUCLEOTIDE SEQUENCE [LARGE SCALE GENOMIC DNA]</scope>
    <source>
        <strain evidence="2 3">BN140010</strain>
    </source>
</reference>
<feature type="transmembrane region" description="Helical" evidence="1">
    <location>
        <begin position="261"/>
        <end position="281"/>
    </location>
</feature>
<keyword evidence="3" id="KW-1185">Reference proteome</keyword>
<proteinExistence type="predicted"/>
<keyword evidence="1" id="KW-1133">Transmembrane helix</keyword>
<keyword evidence="1" id="KW-0472">Membrane</keyword>